<evidence type="ECO:0000313" key="8">
    <source>
        <dbReference type="Proteomes" id="UP000324897"/>
    </source>
</evidence>
<dbReference type="GO" id="GO:0005634">
    <property type="term" value="C:nucleus"/>
    <property type="evidence" value="ECO:0007669"/>
    <property type="project" value="UniProtKB-SubCell"/>
</dbReference>
<dbReference type="EMBL" id="RWGY01000002">
    <property type="protein sequence ID" value="TVU49869.1"/>
    <property type="molecule type" value="Genomic_DNA"/>
</dbReference>
<dbReference type="Proteomes" id="UP000324897">
    <property type="component" value="Chromosome 6"/>
</dbReference>
<evidence type="ECO:0000256" key="2">
    <source>
        <dbReference type="ARBA" id="ARBA00023015"/>
    </source>
</evidence>
<evidence type="ECO:0000256" key="1">
    <source>
        <dbReference type="ARBA" id="ARBA00004123"/>
    </source>
</evidence>
<dbReference type="PANTHER" id="PTHR10252">
    <property type="entry name" value="HISTONE-LIKE TRANSCRIPTION FACTOR CCAAT-RELATED"/>
    <property type="match status" value="1"/>
</dbReference>
<dbReference type="InterPro" id="IPR007125">
    <property type="entry name" value="H2A/H2B/H3"/>
</dbReference>
<protein>
    <recommendedName>
        <fullName evidence="6">Core Histone H2A/H2B/H3 domain-containing protein</fullName>
    </recommendedName>
</protein>
<dbReference type="SUPFAM" id="SSF47113">
    <property type="entry name" value="Histone-fold"/>
    <property type="match status" value="1"/>
</dbReference>
<dbReference type="GO" id="GO:0046982">
    <property type="term" value="F:protein heterodimerization activity"/>
    <property type="evidence" value="ECO:0007669"/>
    <property type="project" value="InterPro"/>
</dbReference>
<dbReference type="InterPro" id="IPR009072">
    <property type="entry name" value="Histone-fold"/>
</dbReference>
<evidence type="ECO:0000313" key="7">
    <source>
        <dbReference type="EMBL" id="TVU49869.1"/>
    </source>
</evidence>
<keyword evidence="2" id="KW-0805">Transcription regulation</keyword>
<feature type="non-terminal residue" evidence="7">
    <location>
        <position position="1"/>
    </location>
</feature>
<organism evidence="7 8">
    <name type="scientific">Eragrostis curvula</name>
    <name type="common">weeping love grass</name>
    <dbReference type="NCBI Taxonomy" id="38414"/>
    <lineage>
        <taxon>Eukaryota</taxon>
        <taxon>Viridiplantae</taxon>
        <taxon>Streptophyta</taxon>
        <taxon>Embryophyta</taxon>
        <taxon>Tracheophyta</taxon>
        <taxon>Spermatophyta</taxon>
        <taxon>Magnoliopsida</taxon>
        <taxon>Liliopsida</taxon>
        <taxon>Poales</taxon>
        <taxon>Poaceae</taxon>
        <taxon>PACMAD clade</taxon>
        <taxon>Chloridoideae</taxon>
        <taxon>Eragrostideae</taxon>
        <taxon>Eragrostidinae</taxon>
        <taxon>Eragrostis</taxon>
    </lineage>
</organism>
<keyword evidence="8" id="KW-1185">Reference proteome</keyword>
<evidence type="ECO:0000256" key="4">
    <source>
        <dbReference type="ARBA" id="ARBA00023242"/>
    </source>
</evidence>
<dbReference type="Pfam" id="PF00125">
    <property type="entry name" value="Histone"/>
    <property type="match status" value="1"/>
</dbReference>
<dbReference type="PANTHER" id="PTHR10252:SF143">
    <property type="entry name" value="OS01G0102400 PROTEIN"/>
    <property type="match status" value="1"/>
</dbReference>
<feature type="domain" description="Core Histone H2A/H2B/H3" evidence="6">
    <location>
        <begin position="29"/>
        <end position="107"/>
    </location>
</feature>
<evidence type="ECO:0000256" key="3">
    <source>
        <dbReference type="ARBA" id="ARBA00023163"/>
    </source>
</evidence>
<dbReference type="GO" id="GO:0000976">
    <property type="term" value="F:transcription cis-regulatory region binding"/>
    <property type="evidence" value="ECO:0007669"/>
    <property type="project" value="TreeGrafter"/>
</dbReference>
<dbReference type="Gene3D" id="1.10.20.10">
    <property type="entry name" value="Histone, subunit A"/>
    <property type="match status" value="1"/>
</dbReference>
<name>A0A5J9WP00_9POAL</name>
<comment type="subcellular location">
    <subcellularLocation>
        <location evidence="1">Nucleus</location>
    </subcellularLocation>
</comment>
<comment type="similarity">
    <text evidence="5">Belongs to the NFYC/HAP5 subunit family.</text>
</comment>
<sequence>MDRPLDIRTSPMTPTTASEKQRIEAFWKKRKEEIEAIEDFGERAIPMTRMKKLICAEKGDMMMTFDTPSFLTKACEIFVQELAFHSWMCAESHHPSIILESDIAEAIATTESYDFLKDILHAYQMEKSSTPCSKPTKKHYKSIYQPSTSCHPPPHQVPQFHLPQFSHYPPIVRSPLPLPLTNIHPMPLPFPCPFPLQEAYPLMSTTMTPTPIVRPAMSPINYTARGLGFFGNGTNFTIPSNFVVNNIIASGAMNYPLQVYAGATPSIPGTFFYINNMTNAFAPSYDVGTSNSNMIAHDQRMTIELDDTSPEVAKTTCTTHVLSTANENDNIDLEDNLGIEDGQQQQQHQVEDTIFNHPSNALDGTLDAVVAGAGASNAGEDNFDINWDDFEIADESWLSKFWEDVMIEENPSPLLEVTSTHQGHARHGGNQL</sequence>
<dbReference type="Gramene" id="TVU49869">
    <property type="protein sequence ID" value="TVU49869"/>
    <property type="gene ID" value="EJB05_01208"/>
</dbReference>
<comment type="caution">
    <text evidence="7">The sequence shown here is derived from an EMBL/GenBank/DDBJ whole genome shotgun (WGS) entry which is preliminary data.</text>
</comment>
<evidence type="ECO:0000256" key="5">
    <source>
        <dbReference type="ARBA" id="ARBA00038129"/>
    </source>
</evidence>
<keyword evidence="3" id="KW-0804">Transcription</keyword>
<evidence type="ECO:0000259" key="6">
    <source>
        <dbReference type="Pfam" id="PF00125"/>
    </source>
</evidence>
<dbReference type="GO" id="GO:0006355">
    <property type="term" value="P:regulation of DNA-templated transcription"/>
    <property type="evidence" value="ECO:0007669"/>
    <property type="project" value="TreeGrafter"/>
</dbReference>
<dbReference type="InterPro" id="IPR050568">
    <property type="entry name" value="Transcr_DNA_Rep_Reg"/>
</dbReference>
<gene>
    <name evidence="7" type="ORF">EJB05_01208</name>
</gene>
<keyword evidence="4" id="KW-0539">Nucleus</keyword>
<reference evidence="7 8" key="1">
    <citation type="journal article" date="2019" name="Sci. Rep.">
        <title>A high-quality genome of Eragrostis curvula grass provides insights into Poaceae evolution and supports new strategies to enhance forage quality.</title>
        <authorList>
            <person name="Carballo J."/>
            <person name="Santos B.A.C.M."/>
            <person name="Zappacosta D."/>
            <person name="Garbus I."/>
            <person name="Selva J.P."/>
            <person name="Gallo C.A."/>
            <person name="Diaz A."/>
            <person name="Albertini E."/>
            <person name="Caccamo M."/>
            <person name="Echenique V."/>
        </authorList>
    </citation>
    <scope>NUCLEOTIDE SEQUENCE [LARGE SCALE GENOMIC DNA]</scope>
    <source>
        <strain evidence="8">cv. Victoria</strain>
        <tissue evidence="7">Leaf</tissue>
    </source>
</reference>
<dbReference type="AlphaFoldDB" id="A0A5J9WP00"/>
<dbReference type="OrthoDB" id="636685at2759"/>
<proteinExistence type="inferred from homology"/>
<accession>A0A5J9WP00</accession>